<gene>
    <name evidence="1" type="ORF">GCM10011611_30930</name>
</gene>
<dbReference type="EMBL" id="BMJQ01000007">
    <property type="protein sequence ID" value="GGF22679.1"/>
    <property type="molecule type" value="Genomic_DNA"/>
</dbReference>
<name>A0A8J2YUF6_9PROT</name>
<accession>A0A8J2YUF6</accession>
<dbReference type="Proteomes" id="UP000646365">
    <property type="component" value="Unassembled WGS sequence"/>
</dbReference>
<reference evidence="1" key="1">
    <citation type="journal article" date="2014" name="Int. J. Syst. Evol. Microbiol.">
        <title>Complete genome sequence of Corynebacterium casei LMG S-19264T (=DSM 44701T), isolated from a smear-ripened cheese.</title>
        <authorList>
            <consortium name="US DOE Joint Genome Institute (JGI-PGF)"/>
            <person name="Walter F."/>
            <person name="Albersmeier A."/>
            <person name="Kalinowski J."/>
            <person name="Ruckert C."/>
        </authorList>
    </citation>
    <scope>NUCLEOTIDE SEQUENCE</scope>
    <source>
        <strain evidence="1">CGMCC 1.15725</strain>
    </source>
</reference>
<reference evidence="1" key="2">
    <citation type="submission" date="2020-09" db="EMBL/GenBank/DDBJ databases">
        <authorList>
            <person name="Sun Q."/>
            <person name="Zhou Y."/>
        </authorList>
    </citation>
    <scope>NUCLEOTIDE SEQUENCE</scope>
    <source>
        <strain evidence="1">CGMCC 1.15725</strain>
    </source>
</reference>
<protein>
    <submittedName>
        <fullName evidence="1">Uncharacterized protein</fullName>
    </submittedName>
</protein>
<evidence type="ECO:0000313" key="1">
    <source>
        <dbReference type="EMBL" id="GGF22679.1"/>
    </source>
</evidence>
<comment type="caution">
    <text evidence="1">The sequence shown here is derived from an EMBL/GenBank/DDBJ whole genome shotgun (WGS) entry which is preliminary data.</text>
</comment>
<dbReference type="AlphaFoldDB" id="A0A8J2YUF6"/>
<organism evidence="1 2">
    <name type="scientific">Aliidongia dinghuensis</name>
    <dbReference type="NCBI Taxonomy" id="1867774"/>
    <lineage>
        <taxon>Bacteria</taxon>
        <taxon>Pseudomonadati</taxon>
        <taxon>Pseudomonadota</taxon>
        <taxon>Alphaproteobacteria</taxon>
        <taxon>Rhodospirillales</taxon>
        <taxon>Dongiaceae</taxon>
        <taxon>Aliidongia</taxon>
    </lineage>
</organism>
<keyword evidence="2" id="KW-1185">Reference proteome</keyword>
<sequence>MNSRFYYDGATVRQLSLESGVFRIGLECATDDDEIAVDVALSFHEIRNLQVDRVAAADVGMIEDDGEIISYYQAERHAEIVIQWNNFDPADRRKQTISYIFDFQGFDLARSPDIHRWPAS</sequence>
<dbReference type="RefSeq" id="WP_189047282.1">
    <property type="nucleotide sequence ID" value="NZ_BMJQ01000007.1"/>
</dbReference>
<evidence type="ECO:0000313" key="2">
    <source>
        <dbReference type="Proteomes" id="UP000646365"/>
    </source>
</evidence>
<proteinExistence type="predicted"/>